<dbReference type="Proteomes" id="UP000319160">
    <property type="component" value="Unassembled WGS sequence"/>
</dbReference>
<dbReference type="AlphaFoldDB" id="A0A553HLY3"/>
<feature type="region of interest" description="Disordered" evidence="1">
    <location>
        <begin position="1"/>
        <end position="27"/>
    </location>
</feature>
<organism evidence="2 3">
    <name type="scientific">Xylaria flabelliformis</name>
    <dbReference type="NCBI Taxonomy" id="2512241"/>
    <lineage>
        <taxon>Eukaryota</taxon>
        <taxon>Fungi</taxon>
        <taxon>Dikarya</taxon>
        <taxon>Ascomycota</taxon>
        <taxon>Pezizomycotina</taxon>
        <taxon>Sordariomycetes</taxon>
        <taxon>Xylariomycetidae</taxon>
        <taxon>Xylariales</taxon>
        <taxon>Xylariaceae</taxon>
        <taxon>Xylaria</taxon>
    </lineage>
</organism>
<protein>
    <submittedName>
        <fullName evidence="2">Uncharacterized protein</fullName>
    </submittedName>
</protein>
<gene>
    <name evidence="2" type="ORF">FHL15_010144</name>
</gene>
<evidence type="ECO:0000256" key="1">
    <source>
        <dbReference type="SAM" id="MobiDB-lite"/>
    </source>
</evidence>
<keyword evidence="3" id="KW-1185">Reference proteome</keyword>
<sequence length="309" mass="34890">MSPRYSSPKAWPRYGDATQHLETDGSYSTDKCTAWIGGVSENVAAAFSDSDLGSETMVVRPWHKRLQTDIWCFTSLVDEGLEEPITTFHRQNQEGGPSGNSAESSGDEEEEEGNNDVGVQQYANGNAITDQIWRINGQGQLINSETFNSLLSTLDLSLYLPDTEATRLLEDEQSDVVMRLATENRQLEALERALQFALTSTIGCTTEINLYRCSVMLYSRSPYPILTICMSEWQEDGKLSCYIAYYLLRAMLKCYRHCPFPDRLDVWEFGYQSRPRLLFPYGETKVLGETARVRHKIVEELGLRASVTG</sequence>
<name>A0A553HLY3_9PEZI</name>
<evidence type="ECO:0000313" key="2">
    <source>
        <dbReference type="EMBL" id="TRX88916.1"/>
    </source>
</evidence>
<feature type="region of interest" description="Disordered" evidence="1">
    <location>
        <begin position="88"/>
        <end position="115"/>
    </location>
</feature>
<evidence type="ECO:0000313" key="3">
    <source>
        <dbReference type="Proteomes" id="UP000319160"/>
    </source>
</evidence>
<comment type="caution">
    <text evidence="2">The sequence shown here is derived from an EMBL/GenBank/DDBJ whole genome shotgun (WGS) entry which is preliminary data.</text>
</comment>
<dbReference type="EMBL" id="VFLP01000077">
    <property type="protein sequence ID" value="TRX88916.1"/>
    <property type="molecule type" value="Genomic_DNA"/>
</dbReference>
<feature type="compositionally biased region" description="Acidic residues" evidence="1">
    <location>
        <begin position="105"/>
        <end position="114"/>
    </location>
</feature>
<accession>A0A553HLY3</accession>
<proteinExistence type="predicted"/>
<dbReference type="OrthoDB" id="4765382at2759"/>
<reference evidence="3" key="1">
    <citation type="submission" date="2019-06" db="EMBL/GenBank/DDBJ databases">
        <title>Draft genome sequence of the griseofulvin-producing fungus Xylaria cubensis strain G536.</title>
        <authorList>
            <person name="Mead M.E."/>
            <person name="Raja H.A."/>
            <person name="Steenwyk J.L."/>
            <person name="Knowles S.L."/>
            <person name="Oberlies N.H."/>
            <person name="Rokas A."/>
        </authorList>
    </citation>
    <scope>NUCLEOTIDE SEQUENCE [LARGE SCALE GENOMIC DNA]</scope>
    <source>
        <strain evidence="3">G536</strain>
    </source>
</reference>